<feature type="region of interest" description="Disordered" evidence="1">
    <location>
        <begin position="258"/>
        <end position="286"/>
    </location>
</feature>
<dbReference type="PANTHER" id="PTHR24148:SF64">
    <property type="entry name" value="HETEROKARYON INCOMPATIBILITY DOMAIN-CONTAINING PROTEIN"/>
    <property type="match status" value="1"/>
</dbReference>
<dbReference type="PANTHER" id="PTHR24148">
    <property type="entry name" value="ANKYRIN REPEAT DOMAIN-CONTAINING PROTEIN 39 HOMOLOG-RELATED"/>
    <property type="match status" value="1"/>
</dbReference>
<evidence type="ECO:0000256" key="1">
    <source>
        <dbReference type="SAM" id="MobiDB-lite"/>
    </source>
</evidence>
<keyword evidence="4" id="KW-1185">Reference proteome</keyword>
<name>A0ABR1VRR8_9PEZI</name>
<feature type="domain" description="Heterokaryon incompatibility" evidence="2">
    <location>
        <begin position="63"/>
        <end position="244"/>
    </location>
</feature>
<protein>
    <submittedName>
        <fullName evidence="3">Heterokaryon incompatibility protein-domain-containing protein</fullName>
    </submittedName>
</protein>
<dbReference type="InterPro" id="IPR010730">
    <property type="entry name" value="HET"/>
</dbReference>
<gene>
    <name evidence="3" type="ORF">PG994_004848</name>
</gene>
<reference evidence="3 4" key="1">
    <citation type="submission" date="2023-01" db="EMBL/GenBank/DDBJ databases">
        <title>Analysis of 21 Apiospora genomes using comparative genomics revels a genus with tremendous synthesis potential of carbohydrate active enzymes and secondary metabolites.</title>
        <authorList>
            <person name="Sorensen T."/>
        </authorList>
    </citation>
    <scope>NUCLEOTIDE SEQUENCE [LARGE SCALE GENOMIC DNA]</scope>
    <source>
        <strain evidence="3 4">CBS 135458</strain>
    </source>
</reference>
<dbReference type="Pfam" id="PF06985">
    <property type="entry name" value="HET"/>
    <property type="match status" value="1"/>
</dbReference>
<evidence type="ECO:0000313" key="3">
    <source>
        <dbReference type="EMBL" id="KAK8073949.1"/>
    </source>
</evidence>
<comment type="caution">
    <text evidence="3">The sequence shown here is derived from an EMBL/GenBank/DDBJ whole genome shotgun (WGS) entry which is preliminary data.</text>
</comment>
<dbReference type="InterPro" id="IPR052895">
    <property type="entry name" value="HetReg/Transcr_Mod"/>
</dbReference>
<dbReference type="GeneID" id="92089320"/>
<dbReference type="RefSeq" id="XP_066718424.1">
    <property type="nucleotide sequence ID" value="XM_066856257.1"/>
</dbReference>
<sequence length="347" mass="39147">MSLPQIPVQNLRLNTALGSIAILAASESKIYENGHGDFFTSPPCVRHERHQGNFYNGLQQPAYNALSYTWGRYEVTREASFNGERHVLPVSNITWPIPEIRPDIFTADEFRNAIQSASTDTGWLWVDVACIDQKDVLVRDDEIGRQAAIFNNAARSFVWLHITPGEKLQRLVDILFVAESRADENLVGRSAAAYYGSEYEQPFGSDPGEHQKCIDDPEWVAKVSETLAMLEADPWFSSLWTLQEAYLQQDSTILSKEGRMAQRDGYTAGRDERSPQIPPLDPPRSPLLDEADRIVSRIIRLGLEAGDNPVFLYYAAGYRQTRDEEDRIYGIVHVFGLRLGKAREPGT</sequence>
<evidence type="ECO:0000313" key="4">
    <source>
        <dbReference type="Proteomes" id="UP001480595"/>
    </source>
</evidence>
<accession>A0ABR1VRR8</accession>
<evidence type="ECO:0000259" key="2">
    <source>
        <dbReference type="Pfam" id="PF06985"/>
    </source>
</evidence>
<proteinExistence type="predicted"/>
<organism evidence="3 4">
    <name type="scientific">Apiospora phragmitis</name>
    <dbReference type="NCBI Taxonomy" id="2905665"/>
    <lineage>
        <taxon>Eukaryota</taxon>
        <taxon>Fungi</taxon>
        <taxon>Dikarya</taxon>
        <taxon>Ascomycota</taxon>
        <taxon>Pezizomycotina</taxon>
        <taxon>Sordariomycetes</taxon>
        <taxon>Xylariomycetidae</taxon>
        <taxon>Amphisphaeriales</taxon>
        <taxon>Apiosporaceae</taxon>
        <taxon>Apiospora</taxon>
    </lineage>
</organism>
<dbReference type="EMBL" id="JAQQWL010000005">
    <property type="protein sequence ID" value="KAK8073949.1"/>
    <property type="molecule type" value="Genomic_DNA"/>
</dbReference>
<feature type="compositionally biased region" description="Pro residues" evidence="1">
    <location>
        <begin position="276"/>
        <end position="285"/>
    </location>
</feature>
<dbReference type="Proteomes" id="UP001480595">
    <property type="component" value="Unassembled WGS sequence"/>
</dbReference>